<dbReference type="AlphaFoldDB" id="A0A0X8GYQ0"/>
<proteinExistence type="predicted"/>
<keyword evidence="2" id="KW-1185">Reference proteome</keyword>
<evidence type="ECO:0000313" key="1">
    <source>
        <dbReference type="EMBL" id="AMC92855.1"/>
    </source>
</evidence>
<gene>
    <name evidence="1" type="ORF">AOC36_02300</name>
</gene>
<sequence>MFSKLYTENFRNLSNEEISFRTRRGSLKQAAFFFGDNGVGKTSIIYALGFLKCTTDAFLYNFRIHQSNSTVQPFNLRQHAQQHTRLGAKGALKIHYELIIDKELYIYTLEFTPEGTLEKEVLFRKVRGNFHVLFSYTGHALYLCDQEFSKSMEPWLRRQFNEHIQNYTFLSLIYYGYREDIIHPKNHLCEFLKRLGRYHLQHESFNHQDHFNIVENQSVYATHGISPSEFELFQNAGGVLVTQVAKVLYPNIDHVRYKYEKQKDGKLAYQLMTYIKVGDQVQLAQNHQLPKSYFSFLEFCFALLDLLVGNAVVYDDMDALFSSETLKYFIKNITQKTSAQVMMTFNTPELLNYIDPIFAYIFIENNGLVSIRCIDDIEIIRDSHNILKRYESGQYNHYVPINESGRSYKLLMWFDQYVTSFKKKIGQ</sequence>
<dbReference type="Gene3D" id="3.40.50.300">
    <property type="entry name" value="P-loop containing nucleotide triphosphate hydrolases"/>
    <property type="match status" value="1"/>
</dbReference>
<dbReference type="STRING" id="1514105.AOC36_02300"/>
<dbReference type="EMBL" id="CP013213">
    <property type="protein sequence ID" value="AMC92855.1"/>
    <property type="molecule type" value="Genomic_DNA"/>
</dbReference>
<dbReference type="RefSeq" id="WP_067630855.1">
    <property type="nucleotide sequence ID" value="NZ_CP013213.1"/>
</dbReference>
<organism evidence="1 2">
    <name type="scientific">Erysipelothrix larvae</name>
    <dbReference type="NCBI Taxonomy" id="1514105"/>
    <lineage>
        <taxon>Bacteria</taxon>
        <taxon>Bacillati</taxon>
        <taxon>Bacillota</taxon>
        <taxon>Erysipelotrichia</taxon>
        <taxon>Erysipelotrichales</taxon>
        <taxon>Erysipelotrichaceae</taxon>
        <taxon>Erysipelothrix</taxon>
    </lineage>
</organism>
<dbReference type="OrthoDB" id="9809324at2"/>
<name>A0A0X8GYQ0_9FIRM</name>
<protein>
    <recommendedName>
        <fullName evidence="3">ATPase AAA-type core domain-containing protein</fullName>
    </recommendedName>
</protein>
<evidence type="ECO:0000313" key="2">
    <source>
        <dbReference type="Proteomes" id="UP000063781"/>
    </source>
</evidence>
<dbReference type="InterPro" id="IPR027417">
    <property type="entry name" value="P-loop_NTPase"/>
</dbReference>
<dbReference type="Proteomes" id="UP000063781">
    <property type="component" value="Chromosome"/>
</dbReference>
<dbReference type="KEGG" id="erl:AOC36_02300"/>
<reference evidence="1 2" key="1">
    <citation type="submission" date="2015-10" db="EMBL/GenBank/DDBJ databases">
        <title>Erysipelothrix larvae sp. LV19 isolated from the larval gut of the rhinoceros beetle, Trypoxylus dichotomus.</title>
        <authorList>
            <person name="Lim S."/>
            <person name="Kim B.-C."/>
        </authorList>
    </citation>
    <scope>NUCLEOTIDE SEQUENCE [LARGE SCALE GENOMIC DNA]</scope>
    <source>
        <strain evidence="1 2">LV19</strain>
    </source>
</reference>
<accession>A0A0X8GYQ0</accession>
<evidence type="ECO:0008006" key="3">
    <source>
        <dbReference type="Google" id="ProtNLM"/>
    </source>
</evidence>
<dbReference type="SUPFAM" id="SSF52540">
    <property type="entry name" value="P-loop containing nucleoside triphosphate hydrolases"/>
    <property type="match status" value="1"/>
</dbReference>